<dbReference type="Proteomes" id="UP000035661">
    <property type="component" value="Chromosome"/>
</dbReference>
<dbReference type="PATRIC" id="fig|743698.3.peg.761"/>
<dbReference type="InterPro" id="IPR035644">
    <property type="entry name" value="MraZ_C"/>
</dbReference>
<evidence type="ECO:0000256" key="4">
    <source>
        <dbReference type="ARBA" id="ARBA00023015"/>
    </source>
</evidence>
<dbReference type="GO" id="GO:0051301">
    <property type="term" value="P:cell division"/>
    <property type="evidence" value="ECO:0007669"/>
    <property type="project" value="UniProtKB-KW"/>
</dbReference>
<keyword evidence="9" id="KW-0132">Cell division</keyword>
<dbReference type="SUPFAM" id="SSF89447">
    <property type="entry name" value="AbrB/MazE/MraZ-like"/>
    <property type="match status" value="1"/>
</dbReference>
<comment type="subcellular location">
    <subcellularLocation>
        <location evidence="7">Cytoplasm</location>
        <location evidence="7">Nucleoid</location>
    </subcellularLocation>
</comment>
<comment type="subunit">
    <text evidence="7">Forms oligomers.</text>
</comment>
<feature type="domain" description="SpoVT-AbrB" evidence="8">
    <location>
        <begin position="16"/>
        <end position="59"/>
    </location>
</feature>
<dbReference type="Pfam" id="PF02381">
    <property type="entry name" value="MraZ"/>
    <property type="match status" value="2"/>
</dbReference>
<evidence type="ECO:0000256" key="7">
    <source>
        <dbReference type="HAMAP-Rule" id="MF_01008"/>
    </source>
</evidence>
<dbReference type="NCBIfam" id="TIGR00242">
    <property type="entry name" value="division/cell wall cluster transcriptional repressor MraZ"/>
    <property type="match status" value="1"/>
</dbReference>
<keyword evidence="3" id="KW-0677">Repeat</keyword>
<feature type="domain" description="SpoVT-AbrB" evidence="8">
    <location>
        <begin position="88"/>
        <end position="131"/>
    </location>
</feature>
<dbReference type="GO" id="GO:0000976">
    <property type="term" value="F:transcription cis-regulatory region binding"/>
    <property type="evidence" value="ECO:0007669"/>
    <property type="project" value="TreeGrafter"/>
</dbReference>
<dbReference type="PROSITE" id="PS51740">
    <property type="entry name" value="SPOVT_ABRB"/>
    <property type="match status" value="2"/>
</dbReference>
<evidence type="ECO:0000259" key="8">
    <source>
        <dbReference type="PROSITE" id="PS51740"/>
    </source>
</evidence>
<dbReference type="STRING" id="315358.SERIO_v1c07580"/>
<dbReference type="GO" id="GO:0009295">
    <property type="term" value="C:nucleoid"/>
    <property type="evidence" value="ECO:0007669"/>
    <property type="project" value="UniProtKB-SubCell"/>
</dbReference>
<evidence type="ECO:0000313" key="9">
    <source>
        <dbReference type="EMBL" id="AKM54320.1"/>
    </source>
</evidence>
<evidence type="ECO:0000256" key="1">
    <source>
        <dbReference type="ARBA" id="ARBA00013860"/>
    </source>
</evidence>
<keyword evidence="10" id="KW-1185">Reference proteome</keyword>
<organism evidence="9 10">
    <name type="scientific">Spiroplasma eriocheiris</name>
    <dbReference type="NCBI Taxonomy" id="315358"/>
    <lineage>
        <taxon>Bacteria</taxon>
        <taxon>Bacillati</taxon>
        <taxon>Mycoplasmatota</taxon>
        <taxon>Mollicutes</taxon>
        <taxon>Entomoplasmatales</taxon>
        <taxon>Spiroplasmataceae</taxon>
        <taxon>Spiroplasma</taxon>
    </lineage>
</organism>
<dbReference type="AlphaFoldDB" id="A0A0H3XIL5"/>
<dbReference type="InterPro" id="IPR035642">
    <property type="entry name" value="MraZ_N"/>
</dbReference>
<dbReference type="GO" id="GO:0005737">
    <property type="term" value="C:cytoplasm"/>
    <property type="evidence" value="ECO:0007669"/>
    <property type="project" value="UniProtKB-UniRule"/>
</dbReference>
<dbReference type="KEGG" id="seri:SERIO_v1c07580"/>
<keyword evidence="5 7" id="KW-0238">DNA-binding</keyword>
<proteinExistence type="inferred from homology"/>
<evidence type="ECO:0000256" key="5">
    <source>
        <dbReference type="ARBA" id="ARBA00023125"/>
    </source>
</evidence>
<dbReference type="InterPro" id="IPR003444">
    <property type="entry name" value="MraZ"/>
</dbReference>
<name>A0A0H3XIL5_9MOLU</name>
<dbReference type="PANTHER" id="PTHR34701:SF1">
    <property type="entry name" value="TRANSCRIPTIONAL REGULATOR MRAZ"/>
    <property type="match status" value="1"/>
</dbReference>
<dbReference type="CDD" id="cd16320">
    <property type="entry name" value="MraZ_N"/>
    <property type="match status" value="1"/>
</dbReference>
<keyword evidence="2 7" id="KW-0963">Cytoplasm</keyword>
<reference evidence="9 10" key="1">
    <citation type="journal article" date="2015" name="Genome Biol. Evol.">
        <title>Found and Lost: The Fates of Horizontally Acquired Genes in Arthropod-Symbiotic Spiroplasma.</title>
        <authorList>
            <person name="Lo W.S."/>
            <person name="Gasparich G.E."/>
            <person name="Kuo C.H."/>
        </authorList>
    </citation>
    <scope>NUCLEOTIDE SEQUENCE [LARGE SCALE GENOMIC DNA]</scope>
    <source>
        <strain evidence="10">TDA-040725-5</strain>
    </source>
</reference>
<dbReference type="PANTHER" id="PTHR34701">
    <property type="entry name" value="TRANSCRIPTIONAL REGULATOR MRAZ"/>
    <property type="match status" value="1"/>
</dbReference>
<keyword evidence="6 7" id="KW-0804">Transcription</keyword>
<dbReference type="EMBL" id="CP011856">
    <property type="protein sequence ID" value="AKM54320.1"/>
    <property type="molecule type" value="Genomic_DNA"/>
</dbReference>
<accession>A0A0H3XIL5</accession>
<dbReference type="GO" id="GO:0003700">
    <property type="term" value="F:DNA-binding transcription factor activity"/>
    <property type="evidence" value="ECO:0007669"/>
    <property type="project" value="UniProtKB-UniRule"/>
</dbReference>
<keyword evidence="9" id="KW-0131">Cell cycle</keyword>
<keyword evidence="4 7" id="KW-0805">Transcription regulation</keyword>
<gene>
    <name evidence="7 9" type="primary">mraZ</name>
    <name evidence="9" type="ORF">SERIO_v1c07580</name>
</gene>
<dbReference type="HAMAP" id="MF_01008">
    <property type="entry name" value="MraZ"/>
    <property type="match status" value="1"/>
</dbReference>
<evidence type="ECO:0000313" key="10">
    <source>
        <dbReference type="Proteomes" id="UP000035661"/>
    </source>
</evidence>
<dbReference type="InterPro" id="IPR020603">
    <property type="entry name" value="MraZ_dom"/>
</dbReference>
<sequence>MCESGVKWETMALLGTYNHTLDDKGRLTIPSKLREQFKDNKVFISLGFDGCIDVRNEEEWNKWTAKISSTGQATAEGRALARKVMSMSDETTFDNAGRIKLSSILQEKVQIVKDVVIIGNNDHLELWDPAVWNQYINGAPAMEDAAKNFEEKI</sequence>
<reference evidence="10" key="2">
    <citation type="submission" date="2015-06" db="EMBL/GenBank/DDBJ databases">
        <title>Complete genome sequence of Spiroplasma eriocheiris TDA-040725-5 (DSM 21848).</title>
        <authorList>
            <person name="Lo W.-S."/>
            <person name="Kuo C.-H."/>
        </authorList>
    </citation>
    <scope>NUCLEOTIDE SEQUENCE [LARGE SCALE GENOMIC DNA]</scope>
    <source>
        <strain evidence="10">TDA-040725-5</strain>
    </source>
</reference>
<evidence type="ECO:0000256" key="2">
    <source>
        <dbReference type="ARBA" id="ARBA00022490"/>
    </source>
</evidence>
<dbReference type="RefSeq" id="WP_236682137.1">
    <property type="nucleotide sequence ID" value="NZ_CP011856.1"/>
</dbReference>
<protein>
    <recommendedName>
        <fullName evidence="1 7">Transcriptional regulator MraZ</fullName>
    </recommendedName>
</protein>
<evidence type="ECO:0000256" key="3">
    <source>
        <dbReference type="ARBA" id="ARBA00022737"/>
    </source>
</evidence>
<dbReference type="InterPro" id="IPR007159">
    <property type="entry name" value="SpoVT-AbrB_dom"/>
</dbReference>
<dbReference type="Gene3D" id="3.40.1550.20">
    <property type="entry name" value="Transcriptional regulator MraZ domain"/>
    <property type="match status" value="1"/>
</dbReference>
<dbReference type="CDD" id="cd16321">
    <property type="entry name" value="MraZ_C"/>
    <property type="match status" value="1"/>
</dbReference>
<dbReference type="InterPro" id="IPR038619">
    <property type="entry name" value="MraZ_sf"/>
</dbReference>
<comment type="similarity">
    <text evidence="7">Belongs to the MraZ family.</text>
</comment>
<evidence type="ECO:0000256" key="6">
    <source>
        <dbReference type="ARBA" id="ARBA00023163"/>
    </source>
</evidence>
<dbReference type="GO" id="GO:2000143">
    <property type="term" value="P:negative regulation of DNA-templated transcription initiation"/>
    <property type="evidence" value="ECO:0007669"/>
    <property type="project" value="TreeGrafter"/>
</dbReference>
<dbReference type="InterPro" id="IPR037914">
    <property type="entry name" value="SpoVT-AbrB_sf"/>
</dbReference>